<reference evidence="2" key="2">
    <citation type="journal article" date="2024" name="Plant">
        <title>Genomic evolution and insights into agronomic trait innovations of Sesamum species.</title>
        <authorList>
            <person name="Miao H."/>
            <person name="Wang L."/>
            <person name="Qu L."/>
            <person name="Liu H."/>
            <person name="Sun Y."/>
            <person name="Le M."/>
            <person name="Wang Q."/>
            <person name="Wei S."/>
            <person name="Zheng Y."/>
            <person name="Lin W."/>
            <person name="Duan Y."/>
            <person name="Cao H."/>
            <person name="Xiong S."/>
            <person name="Wang X."/>
            <person name="Wei L."/>
            <person name="Li C."/>
            <person name="Ma Q."/>
            <person name="Ju M."/>
            <person name="Zhao R."/>
            <person name="Li G."/>
            <person name="Mu C."/>
            <person name="Tian Q."/>
            <person name="Mei H."/>
            <person name="Zhang T."/>
            <person name="Gao T."/>
            <person name="Zhang H."/>
        </authorList>
    </citation>
    <scope>NUCLEOTIDE SEQUENCE</scope>
    <source>
        <strain evidence="2">K16</strain>
    </source>
</reference>
<sequence>MEEDHDPQPKPPKLSYAKATQQPVAALFQHDPMRAAKKTFQDNTMRWIGLDSSYKGEPGIIYSPEETAELAARLKFTLVGKFSHGLPNMNFLRIRIVKLGLKGNVSVGRLNFKHVLIHLSNEEDFSRIWLRGEWTFDSFHMRVFKWTPDFDPPIESPIAPVWIRLPALPVHLFEKNALFTLATKIGKPLRMDEPTADLSRPDLARVCVEIDVTSSKVQAVHLHIEGKTYRQQVIYENCPPYCTSCKHLGHEITNCILIHNNEKRQVDMDSKLIGDHPSNKEDTRDLRELINHKRKGKKVVTNLTDIASPTTNVGQNAENSLNVADNKDADVNEINAHDILVANDVFSHPSHVPEPGLPNLQQNSGIGHVAEASLEDSNYEDPLIAALLDRNWETDKTCRKEHQHIHIEALEGKTNGGDQNFHTPMAPNST</sequence>
<dbReference type="PANTHER" id="PTHR31286:SF179">
    <property type="entry name" value="RNASE H TYPE-1 DOMAIN-CONTAINING PROTEIN"/>
    <property type="match status" value="1"/>
</dbReference>
<proteinExistence type="predicted"/>
<comment type="caution">
    <text evidence="2">The sequence shown here is derived from an EMBL/GenBank/DDBJ whole genome shotgun (WGS) entry which is preliminary data.</text>
</comment>
<dbReference type="PANTHER" id="PTHR31286">
    <property type="entry name" value="GLYCINE-RICH CELL WALL STRUCTURAL PROTEIN 1.8-LIKE"/>
    <property type="match status" value="1"/>
</dbReference>
<evidence type="ECO:0000313" key="3">
    <source>
        <dbReference type="Proteomes" id="UP001289374"/>
    </source>
</evidence>
<dbReference type="Proteomes" id="UP001289374">
    <property type="component" value="Unassembled WGS sequence"/>
</dbReference>
<keyword evidence="3" id="KW-1185">Reference proteome</keyword>
<accession>A0AAE1VW23</accession>
<feature type="domain" description="DUF4283" evidence="1">
    <location>
        <begin position="71"/>
        <end position="152"/>
    </location>
</feature>
<protein>
    <recommendedName>
        <fullName evidence="1">DUF4283 domain-containing protein</fullName>
    </recommendedName>
</protein>
<dbReference type="InterPro" id="IPR025558">
    <property type="entry name" value="DUF4283"/>
</dbReference>
<evidence type="ECO:0000259" key="1">
    <source>
        <dbReference type="Pfam" id="PF14111"/>
    </source>
</evidence>
<dbReference type="EMBL" id="JACGWL010000662">
    <property type="protein sequence ID" value="KAK4382658.1"/>
    <property type="molecule type" value="Genomic_DNA"/>
</dbReference>
<name>A0AAE1VW23_9LAMI</name>
<organism evidence="2 3">
    <name type="scientific">Sesamum angolense</name>
    <dbReference type="NCBI Taxonomy" id="2727404"/>
    <lineage>
        <taxon>Eukaryota</taxon>
        <taxon>Viridiplantae</taxon>
        <taxon>Streptophyta</taxon>
        <taxon>Embryophyta</taxon>
        <taxon>Tracheophyta</taxon>
        <taxon>Spermatophyta</taxon>
        <taxon>Magnoliopsida</taxon>
        <taxon>eudicotyledons</taxon>
        <taxon>Gunneridae</taxon>
        <taxon>Pentapetalae</taxon>
        <taxon>asterids</taxon>
        <taxon>lamiids</taxon>
        <taxon>Lamiales</taxon>
        <taxon>Pedaliaceae</taxon>
        <taxon>Sesamum</taxon>
    </lineage>
</organism>
<dbReference type="Pfam" id="PF14111">
    <property type="entry name" value="DUF4283"/>
    <property type="match status" value="1"/>
</dbReference>
<evidence type="ECO:0000313" key="2">
    <source>
        <dbReference type="EMBL" id="KAK4382658.1"/>
    </source>
</evidence>
<gene>
    <name evidence="2" type="ORF">Sango_2851700</name>
</gene>
<dbReference type="AlphaFoldDB" id="A0AAE1VW23"/>
<reference evidence="2" key="1">
    <citation type="submission" date="2020-06" db="EMBL/GenBank/DDBJ databases">
        <authorList>
            <person name="Li T."/>
            <person name="Hu X."/>
            <person name="Zhang T."/>
            <person name="Song X."/>
            <person name="Zhang H."/>
            <person name="Dai N."/>
            <person name="Sheng W."/>
            <person name="Hou X."/>
            <person name="Wei L."/>
        </authorList>
    </citation>
    <scope>NUCLEOTIDE SEQUENCE</scope>
    <source>
        <strain evidence="2">K16</strain>
        <tissue evidence="2">Leaf</tissue>
    </source>
</reference>
<dbReference type="InterPro" id="IPR040256">
    <property type="entry name" value="At4g02000-like"/>
</dbReference>